<feature type="transmembrane region" description="Helical" evidence="1">
    <location>
        <begin position="181"/>
        <end position="200"/>
    </location>
</feature>
<accession>A0A813INY3</accession>
<keyword evidence="1" id="KW-1133">Transmembrane helix</keyword>
<name>A0A813INY3_POLGL</name>
<evidence type="ECO:0000313" key="2">
    <source>
        <dbReference type="EMBL" id="CAE8653180.1"/>
    </source>
</evidence>
<proteinExistence type="predicted"/>
<evidence type="ECO:0000313" key="3">
    <source>
        <dbReference type="Proteomes" id="UP000626109"/>
    </source>
</evidence>
<keyword evidence="1" id="KW-0472">Membrane</keyword>
<evidence type="ECO:0000256" key="1">
    <source>
        <dbReference type="SAM" id="Phobius"/>
    </source>
</evidence>
<protein>
    <submittedName>
        <fullName evidence="2">Uncharacterized protein</fullName>
    </submittedName>
</protein>
<organism evidence="2 3">
    <name type="scientific">Polarella glacialis</name>
    <name type="common">Dinoflagellate</name>
    <dbReference type="NCBI Taxonomy" id="89957"/>
    <lineage>
        <taxon>Eukaryota</taxon>
        <taxon>Sar</taxon>
        <taxon>Alveolata</taxon>
        <taxon>Dinophyceae</taxon>
        <taxon>Suessiales</taxon>
        <taxon>Suessiaceae</taxon>
        <taxon>Polarella</taxon>
    </lineage>
</organism>
<dbReference type="AlphaFoldDB" id="A0A813INY3"/>
<sequence>VTVVNYDDAAVGEEIVGASAEDQKAYASLKAEESRHFEDQKAQTQHLGKLISMLDEHVSEIKPTNEYLLNELNSVDDSLKRLDNNCRSMTKAMHHLWHPKGKSDTGSHSTHVQGMKDDLIGLRQLIQKESQAAVLKIDAVQSKVKEVKDKASQKAPSGLLVAITQQAITLEKTVQSRGSQMSYMMICLLGSIIAVGCLLWHRMRYYERKHFL</sequence>
<comment type="caution">
    <text evidence="2">The sequence shown here is derived from an EMBL/GenBank/DDBJ whole genome shotgun (WGS) entry which is preliminary data.</text>
</comment>
<gene>
    <name evidence="2" type="ORF">PGLA2088_LOCUS10205</name>
</gene>
<dbReference type="EMBL" id="CAJNNW010011426">
    <property type="protein sequence ID" value="CAE8653180.1"/>
    <property type="molecule type" value="Genomic_DNA"/>
</dbReference>
<keyword evidence="1" id="KW-0812">Transmembrane</keyword>
<feature type="non-terminal residue" evidence="2">
    <location>
        <position position="212"/>
    </location>
</feature>
<dbReference type="Proteomes" id="UP000626109">
    <property type="component" value="Unassembled WGS sequence"/>
</dbReference>
<reference evidence="2" key="1">
    <citation type="submission" date="2021-02" db="EMBL/GenBank/DDBJ databases">
        <authorList>
            <person name="Dougan E. K."/>
            <person name="Rhodes N."/>
            <person name="Thang M."/>
            <person name="Chan C."/>
        </authorList>
    </citation>
    <scope>NUCLEOTIDE SEQUENCE</scope>
</reference>